<dbReference type="Gene3D" id="3.30.950.10">
    <property type="entry name" value="Methyltransferase, Cobalt-precorrin-4 Transmethylase, Domain 2"/>
    <property type="match status" value="1"/>
</dbReference>
<dbReference type="EC" id="2.1.1.130" evidence="9"/>
<dbReference type="NCBIfam" id="TIGR01467">
    <property type="entry name" value="cobI_cbiL"/>
    <property type="match status" value="1"/>
</dbReference>
<keyword evidence="6" id="KW-0949">S-adenosyl-L-methionine</keyword>
<evidence type="ECO:0000313" key="9">
    <source>
        <dbReference type="EMBL" id="MBC8577979.1"/>
    </source>
</evidence>
<keyword evidence="4 9" id="KW-0489">Methyltransferase</keyword>
<sequence>MKGKLYGVGVGPGDPKLMTYKAVETIQKCQVVAVPKSGNSEQVALNIAKEFIKNQTLIDCYMPMIRDKQALRKQHEEVVSELKGYLDKGQDIAFLTLGDPTIYSTYMYIHRLIKEMGYETEIIPGISSICSVAAALNDSLCEGSDCLHIIPASYKGKEDYLDLEGTKVLMKTGKSMEKVKQHLKEKGLYERARAVECASMPNEKIHESLDTVEESSYFSVIVVKER</sequence>
<dbReference type="InterPro" id="IPR014776">
    <property type="entry name" value="4pyrrole_Mease_sub2"/>
</dbReference>
<keyword evidence="10" id="KW-1185">Reference proteome</keyword>
<keyword evidence="3" id="KW-0169">Cobalamin biosynthesis</keyword>
<comment type="caution">
    <text evidence="9">The sequence shown here is derived from an EMBL/GenBank/DDBJ whole genome shotgun (WGS) entry which is preliminary data.</text>
</comment>
<evidence type="ECO:0000256" key="3">
    <source>
        <dbReference type="ARBA" id="ARBA00022573"/>
    </source>
</evidence>
<evidence type="ECO:0000256" key="7">
    <source>
        <dbReference type="PIRNR" id="PIRNR036427"/>
    </source>
</evidence>
<name>A0A926EED0_9FIRM</name>
<dbReference type="PANTHER" id="PTHR43467">
    <property type="entry name" value="COBALT-PRECORRIN-2 C(20)-METHYLTRANSFERASE"/>
    <property type="match status" value="1"/>
</dbReference>
<dbReference type="GO" id="GO:0032259">
    <property type="term" value="P:methylation"/>
    <property type="evidence" value="ECO:0007669"/>
    <property type="project" value="UniProtKB-KW"/>
</dbReference>
<evidence type="ECO:0000256" key="2">
    <source>
        <dbReference type="ARBA" id="ARBA00005879"/>
    </source>
</evidence>
<dbReference type="Gene3D" id="3.40.1010.10">
    <property type="entry name" value="Cobalt-precorrin-4 Transmethylase, Domain 1"/>
    <property type="match status" value="1"/>
</dbReference>
<comment type="similarity">
    <text evidence="2 7">Belongs to the precorrin methyltransferase family.</text>
</comment>
<dbReference type="InterPro" id="IPR000878">
    <property type="entry name" value="4pyrrol_Mease"/>
</dbReference>
<evidence type="ECO:0000259" key="8">
    <source>
        <dbReference type="Pfam" id="PF00590"/>
    </source>
</evidence>
<dbReference type="RefSeq" id="WP_177671270.1">
    <property type="nucleotide sequence ID" value="NZ_JACRSY010000001.1"/>
</dbReference>
<dbReference type="PANTHER" id="PTHR43467:SF2">
    <property type="entry name" value="COBALT-PRECORRIN-2 C(20)-METHYLTRANSFERASE"/>
    <property type="match status" value="1"/>
</dbReference>
<evidence type="ECO:0000256" key="4">
    <source>
        <dbReference type="ARBA" id="ARBA00022603"/>
    </source>
</evidence>
<dbReference type="GO" id="GO:0030788">
    <property type="term" value="F:precorrin-2 C20-methyltransferase activity"/>
    <property type="evidence" value="ECO:0007669"/>
    <property type="project" value="UniProtKB-EC"/>
</dbReference>
<protein>
    <submittedName>
        <fullName evidence="9">Precorrin-2 C(20)-methyltransferase</fullName>
        <ecNumber evidence="9">2.1.1.130</ecNumber>
    </submittedName>
</protein>
<evidence type="ECO:0000256" key="1">
    <source>
        <dbReference type="ARBA" id="ARBA00004953"/>
    </source>
</evidence>
<dbReference type="SUPFAM" id="SSF53790">
    <property type="entry name" value="Tetrapyrrole methylase"/>
    <property type="match status" value="1"/>
</dbReference>
<dbReference type="PIRSF" id="PIRSF036427">
    <property type="entry name" value="Precrrn-2_mtase"/>
    <property type="match status" value="1"/>
</dbReference>
<feature type="domain" description="Tetrapyrrole methylase" evidence="8">
    <location>
        <begin position="4"/>
        <end position="207"/>
    </location>
</feature>
<dbReference type="Pfam" id="PF00590">
    <property type="entry name" value="TP_methylase"/>
    <property type="match status" value="1"/>
</dbReference>
<reference evidence="9" key="1">
    <citation type="submission" date="2020-08" db="EMBL/GenBank/DDBJ databases">
        <title>Genome public.</title>
        <authorList>
            <person name="Liu C."/>
            <person name="Sun Q."/>
        </authorList>
    </citation>
    <scope>NUCLEOTIDE SEQUENCE</scope>
    <source>
        <strain evidence="9">NSJ-12</strain>
    </source>
</reference>
<accession>A0A926EED0</accession>
<dbReference type="InterPro" id="IPR014777">
    <property type="entry name" value="4pyrrole_Mease_sub1"/>
</dbReference>
<evidence type="ECO:0000313" key="10">
    <source>
        <dbReference type="Proteomes" id="UP000655830"/>
    </source>
</evidence>
<dbReference type="CDD" id="cd11645">
    <property type="entry name" value="Precorrin_2_C20_MT"/>
    <property type="match status" value="1"/>
</dbReference>
<comment type="pathway">
    <text evidence="1">Cofactor biosynthesis; adenosylcobalamin biosynthesis.</text>
</comment>
<dbReference type="AlphaFoldDB" id="A0A926EED0"/>
<proteinExistence type="inferred from homology"/>
<dbReference type="InterPro" id="IPR035996">
    <property type="entry name" value="4pyrrol_Methylase_sf"/>
</dbReference>
<dbReference type="Proteomes" id="UP000655830">
    <property type="component" value="Unassembled WGS sequence"/>
</dbReference>
<dbReference type="InterPro" id="IPR006364">
    <property type="entry name" value="CobI/CbiL/CobIJ_dom"/>
</dbReference>
<dbReference type="InterPro" id="IPR012382">
    <property type="entry name" value="CobI/CbiL"/>
</dbReference>
<dbReference type="EMBL" id="JACRSY010000001">
    <property type="protein sequence ID" value="MBC8577979.1"/>
    <property type="molecule type" value="Genomic_DNA"/>
</dbReference>
<keyword evidence="5 9" id="KW-0808">Transferase</keyword>
<evidence type="ECO:0000256" key="6">
    <source>
        <dbReference type="ARBA" id="ARBA00022691"/>
    </source>
</evidence>
<evidence type="ECO:0000256" key="5">
    <source>
        <dbReference type="ARBA" id="ARBA00022679"/>
    </source>
</evidence>
<organism evidence="9 10">
    <name type="scientific">Zhenhengia yiwuensis</name>
    <dbReference type="NCBI Taxonomy" id="2763666"/>
    <lineage>
        <taxon>Bacteria</taxon>
        <taxon>Bacillati</taxon>
        <taxon>Bacillota</taxon>
        <taxon>Clostridia</taxon>
        <taxon>Lachnospirales</taxon>
        <taxon>Lachnospiraceae</taxon>
        <taxon>Zhenhengia</taxon>
    </lineage>
</organism>
<gene>
    <name evidence="9" type="primary">cobI</name>
    <name evidence="9" type="ORF">H8718_00295</name>
</gene>
<dbReference type="GO" id="GO:0009236">
    <property type="term" value="P:cobalamin biosynthetic process"/>
    <property type="evidence" value="ECO:0007669"/>
    <property type="project" value="UniProtKB-UniRule"/>
</dbReference>